<name>A0ABW7D1T4_9GAMM</name>
<evidence type="ECO:0000313" key="1">
    <source>
        <dbReference type="EMBL" id="MFG6111181.1"/>
    </source>
</evidence>
<dbReference type="EMBL" id="JBHGCJ010000017">
    <property type="protein sequence ID" value="MFG6111181.1"/>
    <property type="molecule type" value="Genomic_DNA"/>
</dbReference>
<dbReference type="RefSeq" id="WP_259208250.1">
    <property type="nucleotide sequence ID" value="NZ_JBHGCJ010000017.1"/>
</dbReference>
<evidence type="ECO:0000313" key="2">
    <source>
        <dbReference type="Proteomes" id="UP001605261"/>
    </source>
</evidence>
<proteinExistence type="predicted"/>
<comment type="caution">
    <text evidence="1">The sequence shown here is derived from an EMBL/GenBank/DDBJ whole genome shotgun (WGS) entry which is preliminary data.</text>
</comment>
<accession>A0ABW7D1T4</accession>
<keyword evidence="2" id="KW-1185">Reference proteome</keyword>
<organism evidence="1 2">
    <name type="scientific">Stenotrophomonas nematodicola</name>
    <dbReference type="NCBI Taxonomy" id="2656746"/>
    <lineage>
        <taxon>Bacteria</taxon>
        <taxon>Pseudomonadati</taxon>
        <taxon>Pseudomonadota</taxon>
        <taxon>Gammaproteobacteria</taxon>
        <taxon>Lysobacterales</taxon>
        <taxon>Lysobacteraceae</taxon>
        <taxon>Stenotrophomonas</taxon>
    </lineage>
</organism>
<dbReference type="Proteomes" id="UP001605261">
    <property type="component" value="Unassembled WGS sequence"/>
</dbReference>
<protein>
    <submittedName>
        <fullName evidence="1">Uncharacterized protein</fullName>
    </submittedName>
</protein>
<gene>
    <name evidence="1" type="ORF">ACEU0G_001071</name>
</gene>
<reference evidence="1 2" key="1">
    <citation type="submission" date="2024-09" db="EMBL/GenBank/DDBJ databases">
        <authorList>
            <consortium name="All-Russian atlas of soil microorganisms"/>
            <consortium name="as a basis for the search for new antimicrobial producers and enzymes with unique properties"/>
            <person name="Sokolova E.A."/>
            <person name="Voronina E.N."/>
        </authorList>
    </citation>
    <scope>NUCLEOTIDE SEQUENCE [LARGE SCALE GENOMIC DNA]</scope>
    <source>
        <strain evidence="1 2">AF-22b-331.1</strain>
    </source>
</reference>
<sequence length="54" mass="5885">MTVEKRPSAFSHKAFREFTPPAKMQRGGSLRLGSRHLDQLGRIGIIPGAGVKVP</sequence>